<keyword evidence="4 8" id="KW-0812">Transmembrane</keyword>
<dbReference type="AlphaFoldDB" id="A0A8J2TW34"/>
<evidence type="ECO:0000256" key="4">
    <source>
        <dbReference type="ARBA" id="ARBA00022692"/>
    </source>
</evidence>
<reference evidence="9" key="2">
    <citation type="submission" date="2020-09" db="EMBL/GenBank/DDBJ databases">
        <authorList>
            <person name="Sun Q."/>
            <person name="Zhou Y."/>
        </authorList>
    </citation>
    <scope>NUCLEOTIDE SEQUENCE</scope>
    <source>
        <strain evidence="9">CGMCC 1.12785</strain>
    </source>
</reference>
<dbReference type="InterPro" id="IPR050601">
    <property type="entry name" value="CPA3_antiporter_subunitC"/>
</dbReference>
<comment type="similarity">
    <text evidence="2">Belongs to the CPA3 antiporters (TC 2.A.63) subunit C family.</text>
</comment>
<feature type="transmembrane region" description="Helical" evidence="8">
    <location>
        <begin position="30"/>
        <end position="49"/>
    </location>
</feature>
<keyword evidence="6 8" id="KW-0472">Membrane</keyword>
<dbReference type="EMBL" id="BMFY01000002">
    <property type="protein sequence ID" value="GGA06349.1"/>
    <property type="molecule type" value="Genomic_DNA"/>
</dbReference>
<feature type="transmembrane region" description="Helical" evidence="8">
    <location>
        <begin position="75"/>
        <end position="96"/>
    </location>
</feature>
<dbReference type="RefSeq" id="WP_268235165.1">
    <property type="nucleotide sequence ID" value="NZ_BMFY01000002.1"/>
</dbReference>
<evidence type="ECO:0000256" key="5">
    <source>
        <dbReference type="ARBA" id="ARBA00022989"/>
    </source>
</evidence>
<evidence type="ECO:0008006" key="11">
    <source>
        <dbReference type="Google" id="ProtNLM"/>
    </source>
</evidence>
<feature type="compositionally biased region" description="Basic and acidic residues" evidence="7">
    <location>
        <begin position="272"/>
        <end position="284"/>
    </location>
</feature>
<proteinExistence type="inferred from homology"/>
<reference evidence="9" key="1">
    <citation type="journal article" date="2014" name="Int. J. Syst. Evol. Microbiol.">
        <title>Complete genome sequence of Corynebacterium casei LMG S-19264T (=DSM 44701T), isolated from a smear-ripened cheese.</title>
        <authorList>
            <consortium name="US DOE Joint Genome Institute (JGI-PGF)"/>
            <person name="Walter F."/>
            <person name="Albersmeier A."/>
            <person name="Kalinowski J."/>
            <person name="Ruckert C."/>
        </authorList>
    </citation>
    <scope>NUCLEOTIDE SEQUENCE</scope>
    <source>
        <strain evidence="9">CGMCC 1.12785</strain>
    </source>
</reference>
<dbReference type="Proteomes" id="UP000616114">
    <property type="component" value="Unassembled WGS sequence"/>
</dbReference>
<sequence>MTPSLTMLLLVGVLVGTGVYLMLERSLTRVVLGFILFGNGANLLILLSAGEPGRPPLTDGVNLSAEGMTDPLPQALVLTAIVITFGLTAFLLAMIYRSWRLARQDVVQDDEEDIRIASEKDRDATAREAGTSSGDYDDTEFGDEAERPVDDAPDLDEDGTPAERAAVLAQEAEAAEARVEIGEEPEPGVPESQPDLGGADEGELADAAEAANDPDDADAPGDSRAAPGASRDGEEIPAEPADTEAARQGEPEAGAGQAADVDDTAAGPADHSTGDGPEREGRGG</sequence>
<keyword evidence="3" id="KW-1003">Cell membrane</keyword>
<name>A0A8J2TW34_9MICO</name>
<gene>
    <name evidence="9" type="ORF">GCM10011333_06610</name>
</gene>
<dbReference type="NCBIfam" id="NF005929">
    <property type="entry name" value="PRK07946.1"/>
    <property type="match status" value="1"/>
</dbReference>
<dbReference type="PANTHER" id="PTHR34583">
    <property type="entry name" value="ANTIPORTER SUBUNIT MNHC2-RELATED"/>
    <property type="match status" value="1"/>
</dbReference>
<protein>
    <recommendedName>
        <fullName evidence="11">Na(+)/H(+) antiporter subunit C</fullName>
    </recommendedName>
</protein>
<keyword evidence="5 8" id="KW-1133">Transmembrane helix</keyword>
<evidence type="ECO:0000256" key="2">
    <source>
        <dbReference type="ARBA" id="ARBA00010388"/>
    </source>
</evidence>
<comment type="caution">
    <text evidence="9">The sequence shown here is derived from an EMBL/GenBank/DDBJ whole genome shotgun (WGS) entry which is preliminary data.</text>
</comment>
<dbReference type="PANTHER" id="PTHR34583:SF2">
    <property type="entry name" value="ANTIPORTER SUBUNIT MNHC2-RELATED"/>
    <property type="match status" value="1"/>
</dbReference>
<feature type="compositionally biased region" description="Low complexity" evidence="7">
    <location>
        <begin position="162"/>
        <end position="172"/>
    </location>
</feature>
<accession>A0A8J2TW34</accession>
<evidence type="ECO:0000313" key="10">
    <source>
        <dbReference type="Proteomes" id="UP000616114"/>
    </source>
</evidence>
<feature type="transmembrane region" description="Helical" evidence="8">
    <location>
        <begin position="6"/>
        <end position="23"/>
    </location>
</feature>
<dbReference type="Pfam" id="PF00420">
    <property type="entry name" value="Oxidored_q2"/>
    <property type="match status" value="1"/>
</dbReference>
<feature type="compositionally biased region" description="Low complexity" evidence="7">
    <location>
        <begin position="220"/>
        <end position="229"/>
    </location>
</feature>
<dbReference type="InterPro" id="IPR039428">
    <property type="entry name" value="NUOK/Mnh_C1-like"/>
</dbReference>
<comment type="subcellular location">
    <subcellularLocation>
        <location evidence="1">Cell membrane</location>
        <topology evidence="1">Multi-pass membrane protein</topology>
    </subcellularLocation>
</comment>
<evidence type="ECO:0000256" key="7">
    <source>
        <dbReference type="SAM" id="MobiDB-lite"/>
    </source>
</evidence>
<dbReference type="GO" id="GO:0005886">
    <property type="term" value="C:plasma membrane"/>
    <property type="evidence" value="ECO:0007669"/>
    <property type="project" value="UniProtKB-SubCell"/>
</dbReference>
<evidence type="ECO:0000313" key="9">
    <source>
        <dbReference type="EMBL" id="GGA06349.1"/>
    </source>
</evidence>
<evidence type="ECO:0000256" key="3">
    <source>
        <dbReference type="ARBA" id="ARBA00022475"/>
    </source>
</evidence>
<evidence type="ECO:0000256" key="1">
    <source>
        <dbReference type="ARBA" id="ARBA00004651"/>
    </source>
</evidence>
<evidence type="ECO:0000256" key="6">
    <source>
        <dbReference type="ARBA" id="ARBA00023136"/>
    </source>
</evidence>
<feature type="compositionally biased region" description="Acidic residues" evidence="7">
    <location>
        <begin position="151"/>
        <end position="160"/>
    </location>
</feature>
<dbReference type="Gene3D" id="1.10.287.3510">
    <property type="match status" value="1"/>
</dbReference>
<keyword evidence="10" id="KW-1185">Reference proteome</keyword>
<evidence type="ECO:0000256" key="8">
    <source>
        <dbReference type="SAM" id="Phobius"/>
    </source>
</evidence>
<feature type="region of interest" description="Disordered" evidence="7">
    <location>
        <begin position="118"/>
        <end position="284"/>
    </location>
</feature>
<feature type="compositionally biased region" description="Acidic residues" evidence="7">
    <location>
        <begin position="198"/>
        <end position="219"/>
    </location>
</feature>
<organism evidence="9 10">
    <name type="scientific">Sediminivirga luteola</name>
    <dbReference type="NCBI Taxonomy" id="1774748"/>
    <lineage>
        <taxon>Bacteria</taxon>
        <taxon>Bacillati</taxon>
        <taxon>Actinomycetota</taxon>
        <taxon>Actinomycetes</taxon>
        <taxon>Micrococcales</taxon>
        <taxon>Brevibacteriaceae</taxon>
        <taxon>Sediminivirga</taxon>
    </lineage>
</organism>